<name>A0A2S8B8Z6_9SPHN</name>
<dbReference type="Proteomes" id="UP000238954">
    <property type="component" value="Chromosome"/>
</dbReference>
<comment type="caution">
    <text evidence="3">The sequence shown here is derived from an EMBL/GenBank/DDBJ whole genome shotgun (WGS) entry which is preliminary data.</text>
</comment>
<dbReference type="RefSeq" id="WP_105998963.1">
    <property type="nucleotide sequence ID" value="NZ_CM009578.1"/>
</dbReference>
<proteinExistence type="predicted"/>
<keyword evidence="4" id="KW-1185">Reference proteome</keyword>
<accession>A0A2S8B8Z6</accession>
<dbReference type="OrthoDB" id="9811671at2"/>
<dbReference type="InterPro" id="IPR019223">
    <property type="entry name" value="DUF2147"/>
</dbReference>
<dbReference type="Gene3D" id="2.40.128.520">
    <property type="match status" value="1"/>
</dbReference>
<evidence type="ECO:0000259" key="2">
    <source>
        <dbReference type="Pfam" id="PF09917"/>
    </source>
</evidence>
<dbReference type="PANTHER" id="PTHR36919">
    <property type="entry name" value="BLR1215 PROTEIN"/>
    <property type="match status" value="1"/>
</dbReference>
<reference evidence="4" key="1">
    <citation type="submission" date="2017-11" db="EMBL/GenBank/DDBJ databases">
        <title>The complete genome sequence of Sphingopyxis pomeranensis sp. nov. strain WS5A3p.</title>
        <authorList>
            <person name="Kaminski M.A."/>
        </authorList>
    </citation>
    <scope>NUCLEOTIDE SEQUENCE [LARGE SCALE GENOMIC DNA]</scope>
    <source>
        <strain evidence="4">WS5A3p</strain>
    </source>
</reference>
<dbReference type="Pfam" id="PF09917">
    <property type="entry name" value="DUF2147"/>
    <property type="match status" value="1"/>
</dbReference>
<feature type="domain" description="DUF2147" evidence="2">
    <location>
        <begin position="27"/>
        <end position="131"/>
    </location>
</feature>
<gene>
    <name evidence="3" type="ORF">CVO77_10265</name>
</gene>
<sequence>MKGMALALLLAVSSGLTPPQPAASPIGIWQNPKGTIRVRTRPCGELLCGNIVWASPQAMADARDAGVTALIGTELLSGYRRTGSGRWTGQVYVPDQGRRFYSTIEQKGPNGLRISGCILGGLLCKRQDWTRQ</sequence>
<dbReference type="EMBL" id="PHFW01000002">
    <property type="protein sequence ID" value="PQM28796.1"/>
    <property type="molecule type" value="Genomic_DNA"/>
</dbReference>
<dbReference type="AlphaFoldDB" id="A0A2S8B8Z6"/>
<evidence type="ECO:0000313" key="4">
    <source>
        <dbReference type="Proteomes" id="UP000238954"/>
    </source>
</evidence>
<evidence type="ECO:0000313" key="3">
    <source>
        <dbReference type="EMBL" id="PQM28796.1"/>
    </source>
</evidence>
<dbReference type="PANTHER" id="PTHR36919:SF2">
    <property type="entry name" value="BLL6627 PROTEIN"/>
    <property type="match status" value="1"/>
</dbReference>
<keyword evidence="1" id="KW-0732">Signal</keyword>
<feature type="chain" id="PRO_5015504318" evidence="1">
    <location>
        <begin position="23"/>
        <end position="132"/>
    </location>
</feature>
<evidence type="ECO:0000256" key="1">
    <source>
        <dbReference type="SAM" id="SignalP"/>
    </source>
</evidence>
<protein>
    <submittedName>
        <fullName evidence="3">DUF2147 domain-containing protein</fullName>
    </submittedName>
</protein>
<feature type="signal peptide" evidence="1">
    <location>
        <begin position="1"/>
        <end position="22"/>
    </location>
</feature>
<organism evidence="3 4">
    <name type="scientific">Sphingopyxis lindanitolerans</name>
    <dbReference type="NCBI Taxonomy" id="2054227"/>
    <lineage>
        <taxon>Bacteria</taxon>
        <taxon>Pseudomonadati</taxon>
        <taxon>Pseudomonadota</taxon>
        <taxon>Alphaproteobacteria</taxon>
        <taxon>Sphingomonadales</taxon>
        <taxon>Sphingomonadaceae</taxon>
        <taxon>Sphingopyxis</taxon>
    </lineage>
</organism>